<dbReference type="Pfam" id="PF01593">
    <property type="entry name" value="Amino_oxidase"/>
    <property type="match status" value="1"/>
</dbReference>
<dbReference type="InterPro" id="IPR002937">
    <property type="entry name" value="Amino_oxidase"/>
</dbReference>
<protein>
    <recommendedName>
        <fullName evidence="2">Amine oxidase domain-containing protein</fullName>
    </recommendedName>
</protein>
<keyword evidence="1" id="KW-0472">Membrane</keyword>
<dbReference type="PANTHER" id="PTHR42923">
    <property type="entry name" value="PROTOPORPHYRINOGEN OXIDASE"/>
    <property type="match status" value="1"/>
</dbReference>
<dbReference type="SUPFAM" id="SSF51905">
    <property type="entry name" value="FAD/NAD(P)-binding domain"/>
    <property type="match status" value="1"/>
</dbReference>
<sequence>MSRQAPLRVAVVGTGLAGLSTAYLLQNDEQHRYAVTLFEQAESLSFDSASVAIREESSGSIERIDLPMRALAGGYYPNVMRMYDHLGIPYHPIRFLFSFAKSLPARKPDTIASGKNQATLDGASGVPGEYFVHASNLHQVPPWPGNRGILAHFVEILCLIICQFWFTVACFMVHPLTEGSDGGETFGDYLRRIWLPRRYATHYLLPLISSVSTCTHAELLAFPASDVVEYKKRSHGQQHYTVCGGVHQVEGRLAKEMKDVRLGACVAEVASTADGRVRLRWQSTENAAGQILDDVFDRVILAVSPDVAGKIYQPLRDILEPLPTIRVESSVLRPLDAKPSQSFTLMEDEGRHPKACSHHRGNVMPPQVICLRTDFSAKEAARTEALHTMPGGTVVSTCPLNVQADAKRVLRTARFTRTLRTCQSRAVIRKIMGEDRNLDKKNDQTAGMGDWTNGQDNVWLTGAWCWDGMVLLEGKGGFVGLLVVGPLVGGDIGPPVPNPAASFAVPAYSWRQVYLHLAAFSANVFPQLTFLHPHLTSGHGFILIHTMTLPIDAVPDFWKGVLLGATGCTFIILIVTLAFTVTFLRRKDVYDNDHWKLNLKVPFTTMWMNMGYWTSADNLRITDFETACRNLLLEVLEEAQICKDVVRSSAISILDLGVGCGDQSLELALLINERGVTSYRYVGLTLNESQYRLASNRAQLQAQKLKLEDGSVEVFCADAANPDTWGAHVKSAVRSLKEDSADQQRWVLALDSLYHFYPSRKPIFNYAAQTLDASFMAFDLILSDGASLRQRFLVNLIGLAMGCPAAAFVTVSDYKKQLLDAGYDEDDIHFKDITEHVFSGLVSYIKSQSEALQPFGISAGKFKVAAMVFDWFAESNAMRGTIVIARKRSKTQGEASDMKGRAK</sequence>
<evidence type="ECO:0000256" key="1">
    <source>
        <dbReference type="SAM" id="Phobius"/>
    </source>
</evidence>
<name>A0ABQ9S869_9PEZI</name>
<evidence type="ECO:0000313" key="4">
    <source>
        <dbReference type="Proteomes" id="UP001241169"/>
    </source>
</evidence>
<dbReference type="InterPro" id="IPR029063">
    <property type="entry name" value="SAM-dependent_MTases_sf"/>
</dbReference>
<dbReference type="Proteomes" id="UP001241169">
    <property type="component" value="Unassembled WGS sequence"/>
</dbReference>
<dbReference type="Pfam" id="PF13450">
    <property type="entry name" value="NAD_binding_8"/>
    <property type="match status" value="1"/>
</dbReference>
<proteinExistence type="predicted"/>
<dbReference type="GeneID" id="85380949"/>
<evidence type="ECO:0000313" key="3">
    <source>
        <dbReference type="EMBL" id="KAK1528237.1"/>
    </source>
</evidence>
<feature type="domain" description="Amine oxidase" evidence="2">
    <location>
        <begin position="235"/>
        <end position="314"/>
    </location>
</feature>
<dbReference type="InterPro" id="IPR036188">
    <property type="entry name" value="FAD/NAD-bd_sf"/>
</dbReference>
<dbReference type="EMBL" id="MOPA01000011">
    <property type="protein sequence ID" value="KAK1528237.1"/>
    <property type="molecule type" value="Genomic_DNA"/>
</dbReference>
<keyword evidence="1" id="KW-0812">Transmembrane</keyword>
<keyword evidence="4" id="KW-1185">Reference proteome</keyword>
<feature type="transmembrane region" description="Helical" evidence="1">
    <location>
        <begin position="792"/>
        <end position="811"/>
    </location>
</feature>
<accession>A0ABQ9S869</accession>
<evidence type="ECO:0000259" key="2">
    <source>
        <dbReference type="Pfam" id="PF01593"/>
    </source>
</evidence>
<gene>
    <name evidence="3" type="ORF">CPAR01_12795</name>
</gene>
<comment type="caution">
    <text evidence="3">The sequence shown here is derived from an EMBL/GenBank/DDBJ whole genome shotgun (WGS) entry which is preliminary data.</text>
</comment>
<keyword evidence="1" id="KW-1133">Transmembrane helix</keyword>
<dbReference type="SUPFAM" id="SSF53335">
    <property type="entry name" value="S-adenosyl-L-methionine-dependent methyltransferases"/>
    <property type="match status" value="1"/>
</dbReference>
<dbReference type="InterPro" id="IPR050464">
    <property type="entry name" value="Zeta_carotene_desat/Oxidored"/>
</dbReference>
<feature type="transmembrane region" description="Helical" evidence="1">
    <location>
        <begin position="557"/>
        <end position="584"/>
    </location>
</feature>
<dbReference type="Gene3D" id="3.50.50.60">
    <property type="entry name" value="FAD/NAD(P)-binding domain"/>
    <property type="match status" value="1"/>
</dbReference>
<organism evidence="3 4">
    <name type="scientific">Colletotrichum paranaense</name>
    <dbReference type="NCBI Taxonomy" id="1914294"/>
    <lineage>
        <taxon>Eukaryota</taxon>
        <taxon>Fungi</taxon>
        <taxon>Dikarya</taxon>
        <taxon>Ascomycota</taxon>
        <taxon>Pezizomycotina</taxon>
        <taxon>Sordariomycetes</taxon>
        <taxon>Hypocreomycetidae</taxon>
        <taxon>Glomerellales</taxon>
        <taxon>Glomerellaceae</taxon>
        <taxon>Colletotrichum</taxon>
        <taxon>Colletotrichum acutatum species complex</taxon>
    </lineage>
</organism>
<dbReference type="PANTHER" id="PTHR42923:SF42">
    <property type="entry name" value="AMINE OXIDASE DOMAIN-CONTAINING PROTEIN"/>
    <property type="match status" value="1"/>
</dbReference>
<dbReference type="RefSeq" id="XP_060344583.1">
    <property type="nucleotide sequence ID" value="XM_060497050.1"/>
</dbReference>
<dbReference type="Gene3D" id="3.40.50.150">
    <property type="entry name" value="Vaccinia Virus protein VP39"/>
    <property type="match status" value="1"/>
</dbReference>
<reference evidence="3 4" key="1">
    <citation type="submission" date="2016-10" db="EMBL/GenBank/DDBJ databases">
        <title>The genome sequence of Colletotrichum fioriniae PJ7.</title>
        <authorList>
            <person name="Baroncelli R."/>
        </authorList>
    </citation>
    <scope>NUCLEOTIDE SEQUENCE [LARGE SCALE GENOMIC DNA]</scope>
    <source>
        <strain evidence="3 4">IMI 384185</strain>
    </source>
</reference>